<dbReference type="InterPro" id="IPR035907">
    <property type="entry name" value="Hppk_sf"/>
</dbReference>
<dbReference type="Proteomes" id="UP000250123">
    <property type="component" value="Chromosome SHEWBE"/>
</dbReference>
<dbReference type="GO" id="GO:0046656">
    <property type="term" value="P:folic acid biosynthetic process"/>
    <property type="evidence" value="ECO:0007669"/>
    <property type="project" value="UniProtKB-KW"/>
</dbReference>
<reference evidence="10" key="1">
    <citation type="submission" date="2018-06" db="EMBL/GenBank/DDBJ databases">
        <authorList>
            <person name="Cea G.-C."/>
            <person name="William W."/>
        </authorList>
    </citation>
    <scope>NUCLEOTIDE SEQUENCE [LARGE SCALE GENOMIC DNA]</scope>
    <source>
        <strain evidence="10">DB21MT-2</strain>
    </source>
</reference>
<keyword evidence="6" id="KW-0067">ATP-binding</keyword>
<keyword evidence="3" id="KW-0808">Transferase</keyword>
<keyword evidence="7" id="KW-0289">Folate biosynthesis</keyword>
<dbReference type="EC" id="2.7.6.3" evidence="2"/>
<dbReference type="EMBL" id="LS483452">
    <property type="protein sequence ID" value="SQH75539.1"/>
    <property type="molecule type" value="Genomic_DNA"/>
</dbReference>
<dbReference type="RefSeq" id="WP_005501401.1">
    <property type="nucleotide sequence ID" value="NZ_LS483452.1"/>
</dbReference>
<dbReference type="GO" id="GO:0005524">
    <property type="term" value="F:ATP binding"/>
    <property type="evidence" value="ECO:0007669"/>
    <property type="project" value="UniProtKB-KW"/>
</dbReference>
<evidence type="ECO:0000256" key="6">
    <source>
        <dbReference type="ARBA" id="ARBA00022840"/>
    </source>
</evidence>
<dbReference type="Pfam" id="PF01288">
    <property type="entry name" value="HPPK"/>
    <property type="match status" value="1"/>
</dbReference>
<evidence type="ECO:0000313" key="10">
    <source>
        <dbReference type="Proteomes" id="UP000250123"/>
    </source>
</evidence>
<sequence length="176" mass="19733">MLSRVYISLGSNIEPDRYLKSGLSELSYHFGKLLLSSVYESEAVGFKGSNFLNMVVGVDTELSIGELVSLFKQIEQDNGRLVGAKKFAPRTLDLDLLLYGDKVTFDPVELPRAEILTNAFVLWPMAELAADLIHPAVNISYQTLWNEYDKTQQRLWPVPFAWTPALADEAATLYSL</sequence>
<dbReference type="KEGG" id="sbk:SHEWBE_1573"/>
<dbReference type="AlphaFoldDB" id="A0A330LYV1"/>
<evidence type="ECO:0000313" key="9">
    <source>
        <dbReference type="EMBL" id="SQH75539.1"/>
    </source>
</evidence>
<dbReference type="InterPro" id="IPR000550">
    <property type="entry name" value="Hppk"/>
</dbReference>
<keyword evidence="4" id="KW-0547">Nucleotide-binding</keyword>
<evidence type="ECO:0000256" key="3">
    <source>
        <dbReference type="ARBA" id="ARBA00022679"/>
    </source>
</evidence>
<gene>
    <name evidence="9" type="ORF">SHEWBE_1573</name>
</gene>
<feature type="domain" description="7,8-dihydro-6-hydroxymethylpterin-pyrophosphokinase" evidence="8">
    <location>
        <begin position="86"/>
        <end position="97"/>
    </location>
</feature>
<name>A0A330LYV1_9GAMM</name>
<evidence type="ECO:0000256" key="2">
    <source>
        <dbReference type="ARBA" id="ARBA00013253"/>
    </source>
</evidence>
<comment type="pathway">
    <text evidence="1">Cofactor biosynthesis; tetrahydrofolate biosynthesis; 2-amino-4-hydroxy-6-hydroxymethyl-7,8-dihydropteridine diphosphate from 7,8-dihydroneopterin triphosphate: step 4/4.</text>
</comment>
<evidence type="ECO:0000256" key="7">
    <source>
        <dbReference type="ARBA" id="ARBA00022909"/>
    </source>
</evidence>
<dbReference type="SUPFAM" id="SSF55083">
    <property type="entry name" value="6-hydroxymethyl-7,8-dihydropterin pyrophosphokinase, HPPK"/>
    <property type="match status" value="1"/>
</dbReference>
<proteinExistence type="predicted"/>
<evidence type="ECO:0000256" key="5">
    <source>
        <dbReference type="ARBA" id="ARBA00022777"/>
    </source>
</evidence>
<accession>A0A330LYV1</accession>
<dbReference type="PANTHER" id="PTHR43071:SF2">
    <property type="entry name" value="2-AMINO-4-HYDROXY-6-HYDROXYMETHYLDIHYDROPTERIDINE PYROPHOSPHOKINASE"/>
    <property type="match status" value="1"/>
</dbReference>
<evidence type="ECO:0000256" key="1">
    <source>
        <dbReference type="ARBA" id="ARBA00005051"/>
    </source>
</evidence>
<dbReference type="UniPathway" id="UPA00077">
    <property type="reaction ID" value="UER00155"/>
</dbReference>
<dbReference type="PANTHER" id="PTHR43071">
    <property type="entry name" value="2-AMINO-4-HYDROXY-6-HYDROXYMETHYLDIHYDROPTERIDINE PYROPHOSPHOKINASE"/>
    <property type="match status" value="1"/>
</dbReference>
<dbReference type="Gene3D" id="3.30.70.560">
    <property type="entry name" value="7,8-Dihydro-6-hydroxymethylpterin-pyrophosphokinase HPPK"/>
    <property type="match status" value="1"/>
</dbReference>
<dbReference type="GO" id="GO:0003848">
    <property type="term" value="F:2-amino-4-hydroxy-6-hydroxymethyldihydropteridine diphosphokinase activity"/>
    <property type="evidence" value="ECO:0007669"/>
    <property type="project" value="UniProtKB-EC"/>
</dbReference>
<dbReference type="NCBIfam" id="TIGR01498">
    <property type="entry name" value="folK"/>
    <property type="match status" value="1"/>
</dbReference>
<dbReference type="OrthoDB" id="9790168at2"/>
<dbReference type="GO" id="GO:0016301">
    <property type="term" value="F:kinase activity"/>
    <property type="evidence" value="ECO:0007669"/>
    <property type="project" value="UniProtKB-KW"/>
</dbReference>
<evidence type="ECO:0000259" key="8">
    <source>
        <dbReference type="PROSITE" id="PS00794"/>
    </source>
</evidence>
<protein>
    <recommendedName>
        <fullName evidence="2">2-amino-4-hydroxy-6-hydroxymethyldihydropteridine diphosphokinase</fullName>
        <ecNumber evidence="2">2.7.6.3</ecNumber>
    </recommendedName>
</protein>
<dbReference type="CDD" id="cd00483">
    <property type="entry name" value="HPPK"/>
    <property type="match status" value="1"/>
</dbReference>
<organism evidence="9 10">
    <name type="scientific">Shewanella benthica</name>
    <dbReference type="NCBI Taxonomy" id="43661"/>
    <lineage>
        <taxon>Bacteria</taxon>
        <taxon>Pseudomonadati</taxon>
        <taxon>Pseudomonadota</taxon>
        <taxon>Gammaproteobacteria</taxon>
        <taxon>Alteromonadales</taxon>
        <taxon>Shewanellaceae</taxon>
        <taxon>Shewanella</taxon>
    </lineage>
</organism>
<evidence type="ECO:0000256" key="4">
    <source>
        <dbReference type="ARBA" id="ARBA00022741"/>
    </source>
</evidence>
<keyword evidence="5 9" id="KW-0418">Kinase</keyword>
<dbReference type="GO" id="GO:0046654">
    <property type="term" value="P:tetrahydrofolate biosynthetic process"/>
    <property type="evidence" value="ECO:0007669"/>
    <property type="project" value="UniProtKB-UniPathway"/>
</dbReference>
<dbReference type="PROSITE" id="PS00794">
    <property type="entry name" value="HPPK"/>
    <property type="match status" value="1"/>
</dbReference>